<sequence>MSNTACPAIPKIIWMYWHEPLEKAPALIQLCHASWIRHNKDWRTVMLHGDPSQACLSATGVYHNIPTNIPLCHQSDLLRCALLADAGGVWVDATCLCVTPLNNWVFDVISSGFFAFRDPGPDRLISNWLLASVPGCSLVRSFYMEHERYWNENQFPDQNTKVRLNIRSKLNTILNRNPTLAFFWLYWPVRRILRVYPYYIFHYHFAMHIAKNKSSHSIFEAMPYHSADAPHILQMLARHQDLSMTEIKSILLSSSSPVYKLTWKEEIFQREGVDMETFLNNVLGTTHC</sequence>
<dbReference type="InterPro" id="IPR051706">
    <property type="entry name" value="Glycosyltransferase_domain"/>
</dbReference>
<dbReference type="Pfam" id="PF05704">
    <property type="entry name" value="Caps_synth"/>
    <property type="match status" value="2"/>
</dbReference>
<dbReference type="SUPFAM" id="SSF53448">
    <property type="entry name" value="Nucleotide-diphospho-sugar transferases"/>
    <property type="match status" value="1"/>
</dbReference>
<dbReference type="RefSeq" id="WP_084553557.1">
    <property type="nucleotide sequence ID" value="NZ_FRFE01000004.1"/>
</dbReference>
<gene>
    <name evidence="1" type="ORF">SAMN02745220_01197</name>
</gene>
<dbReference type="PANTHER" id="PTHR32385">
    <property type="entry name" value="MANNOSYL PHOSPHORYLINOSITOL CERAMIDE SYNTHASE"/>
    <property type="match status" value="1"/>
</dbReference>
<dbReference type="EMBL" id="FRFE01000004">
    <property type="protein sequence ID" value="SHO45751.1"/>
    <property type="molecule type" value="Genomic_DNA"/>
</dbReference>
<dbReference type="Gene3D" id="3.90.550.20">
    <property type="match status" value="1"/>
</dbReference>
<reference evidence="1 2" key="1">
    <citation type="submission" date="2016-12" db="EMBL/GenBank/DDBJ databases">
        <authorList>
            <person name="Song W.-J."/>
            <person name="Kurnit D.M."/>
        </authorList>
    </citation>
    <scope>NUCLEOTIDE SEQUENCE [LARGE SCALE GENOMIC DNA]</scope>
    <source>
        <strain evidence="1 2">DSM 18488</strain>
    </source>
</reference>
<dbReference type="AlphaFoldDB" id="A0A1M7Y261"/>
<proteinExistence type="predicted"/>
<protein>
    <submittedName>
        <fullName evidence="1">Capsular polysaccharide synthesis protein</fullName>
    </submittedName>
</protein>
<dbReference type="OrthoDB" id="9802987at2"/>
<dbReference type="STRING" id="1121416.SAMN02745220_01197"/>
<dbReference type="InterPro" id="IPR029044">
    <property type="entry name" value="Nucleotide-diphossugar_trans"/>
</dbReference>
<dbReference type="PANTHER" id="PTHR32385:SF15">
    <property type="entry name" value="INOSITOL PHOSPHOCERAMIDE MANNOSYLTRANSFERASE 1"/>
    <property type="match status" value="1"/>
</dbReference>
<dbReference type="InterPro" id="IPR008441">
    <property type="entry name" value="AfumC-like_glycosyl_Trfase"/>
</dbReference>
<organism evidence="1 2">
    <name type="scientific">Desulfopila aestuarii DSM 18488</name>
    <dbReference type="NCBI Taxonomy" id="1121416"/>
    <lineage>
        <taxon>Bacteria</taxon>
        <taxon>Pseudomonadati</taxon>
        <taxon>Thermodesulfobacteriota</taxon>
        <taxon>Desulfobulbia</taxon>
        <taxon>Desulfobulbales</taxon>
        <taxon>Desulfocapsaceae</taxon>
        <taxon>Desulfopila</taxon>
    </lineage>
</organism>
<evidence type="ECO:0000313" key="2">
    <source>
        <dbReference type="Proteomes" id="UP000184603"/>
    </source>
</evidence>
<accession>A0A1M7Y261</accession>
<name>A0A1M7Y261_9BACT</name>
<dbReference type="GO" id="GO:0051999">
    <property type="term" value="P:mannosyl-inositol phosphorylceramide biosynthetic process"/>
    <property type="evidence" value="ECO:0007669"/>
    <property type="project" value="TreeGrafter"/>
</dbReference>
<evidence type="ECO:0000313" key="1">
    <source>
        <dbReference type="EMBL" id="SHO45751.1"/>
    </source>
</evidence>
<dbReference type="GO" id="GO:0000030">
    <property type="term" value="F:mannosyltransferase activity"/>
    <property type="evidence" value="ECO:0007669"/>
    <property type="project" value="TreeGrafter"/>
</dbReference>
<dbReference type="GO" id="GO:0016020">
    <property type="term" value="C:membrane"/>
    <property type="evidence" value="ECO:0007669"/>
    <property type="project" value="GOC"/>
</dbReference>
<dbReference type="Proteomes" id="UP000184603">
    <property type="component" value="Unassembled WGS sequence"/>
</dbReference>
<keyword evidence="2" id="KW-1185">Reference proteome</keyword>